<sequence length="1044" mass="117120">MTSPRKSRRLKGAASPVQQTRPSLANTTPSTPRRRKNAVPAQPRKDGLRHIRLTVDDVKKTVRRELNLNFDIEDWQAHTIHKVLSGFDSVCIAGTSYGKSILFEGLAAMNKRKVTIVVCPLKVLEKDQTDQAEAKGLRAIYINEDTSKDPEIWKRVHSGYYSLVYVSPEMLLSPRFRSLLLDESFRKRLQAIAVDEMHLVKEWGEDFRVKYKELNRLRVYTGMDIPFFGCTATATTEIFDIVWEDLQFGSRPFWGVDVGIERPNLQFVVRKLQNEDNPIIDVLNVLPQVINNDTKRDELKKAIIFQKTRDDCCRAVHTLRRCLPEELRDSVQGFYATLSEEAKDIRWESFCKGESRILAATVAASIGCNDRNVDVVVNVDLPESLSAVSQRWGRGGRDPAKSAQCIQLVPSWAFRPEIQNVNPALARVAGVSEKVAKESKQDTTRREKLEKDLEGLINLNTPGYMNKTHCIHTYMRSKFRPNTKLDLYDSLEATTPFSRGTRALDSPFKHPLSWVVLNLRDAPCPENCCNGVDCNPSLTNVLAPCTKDDPRLHAYKQDFIQLKIDRDAEEFDASLCTDATTPSAFNVLRPSSAMSMASTASGSTTTSKRGRYTSLPEKQRLSEMLVEWRESECAKLDSDFTTPQMILPDGHIRTLMKKSYIFLREENLSRAQITNVVNFDLATREHFIGLLSVLRRWGEEMRLQDTPSKTQGRAKRSRAKSPTKQPPVHASARGVAPNDATPHTPTPSLSDDPFITLGSSYRDRAVVRSAAEINNLRQQKDIGLNPLATPAGRSTSIQTKDRPVLQSITTSVNEAHVHPRPPTQPSPNRLLDNSPPQDSPGHFLRNPAQTRQPPFTPSAPFPGQYPSQQHQKYTMPHPLSQSMTPLDSYVTHSARRPLPSPAHLQYSMQPFSPASPMPPFAPSLPYVQNVPFHSGYTNPHTVPHTPISPGFIPNPFLRGQEFSPIPYTTAPVSSLHGGYPTPPMMPATPVSPGFMSNTNLRVQDALPTPYTTPAVNTPSTFQHMGKQVQWMPTNTITKPRKART</sequence>
<protein>
    <recommendedName>
        <fullName evidence="5">DNA 3'-5' helicase</fullName>
        <ecNumber evidence="5">5.6.2.4</ecNumber>
    </recommendedName>
</protein>
<feature type="region of interest" description="Disordered" evidence="6">
    <location>
        <begin position="1"/>
        <end position="47"/>
    </location>
</feature>
<dbReference type="GO" id="GO:0005694">
    <property type="term" value="C:chromosome"/>
    <property type="evidence" value="ECO:0007669"/>
    <property type="project" value="TreeGrafter"/>
</dbReference>
<evidence type="ECO:0000313" key="9">
    <source>
        <dbReference type="EMBL" id="KLO05798.1"/>
    </source>
</evidence>
<dbReference type="InterPro" id="IPR001650">
    <property type="entry name" value="Helicase_C-like"/>
</dbReference>
<keyword evidence="10" id="KW-1185">Reference proteome</keyword>
<evidence type="ECO:0000256" key="1">
    <source>
        <dbReference type="ARBA" id="ARBA00005446"/>
    </source>
</evidence>
<dbReference type="Pfam" id="PF00271">
    <property type="entry name" value="Helicase_C"/>
    <property type="match status" value="1"/>
</dbReference>
<feature type="domain" description="Helicase ATP-binding" evidence="7">
    <location>
        <begin position="80"/>
        <end position="252"/>
    </location>
</feature>
<evidence type="ECO:0000256" key="2">
    <source>
        <dbReference type="ARBA" id="ARBA00022741"/>
    </source>
</evidence>
<gene>
    <name evidence="9" type="ORF">SCHPADRAFT_711540</name>
</gene>
<evidence type="ECO:0000256" key="3">
    <source>
        <dbReference type="ARBA" id="ARBA00022840"/>
    </source>
</evidence>
<dbReference type="AlphaFoldDB" id="A0A0H2R8E5"/>
<dbReference type="STRING" id="27342.A0A0H2R8E5"/>
<reference evidence="9 10" key="1">
    <citation type="submission" date="2015-04" db="EMBL/GenBank/DDBJ databases">
        <title>Complete genome sequence of Schizopora paradoxa KUC8140, a cosmopolitan wood degrader in East Asia.</title>
        <authorList>
            <consortium name="DOE Joint Genome Institute"/>
            <person name="Min B."/>
            <person name="Park H."/>
            <person name="Jang Y."/>
            <person name="Kim J.-J."/>
            <person name="Kim K.H."/>
            <person name="Pangilinan J."/>
            <person name="Lipzen A."/>
            <person name="Riley R."/>
            <person name="Grigoriev I.V."/>
            <person name="Spatafora J.W."/>
            <person name="Choi I.-G."/>
        </authorList>
    </citation>
    <scope>NUCLEOTIDE SEQUENCE [LARGE SCALE GENOMIC DNA]</scope>
    <source>
        <strain evidence="9 10">KUC8140</strain>
    </source>
</reference>
<dbReference type="GO" id="GO:0005524">
    <property type="term" value="F:ATP binding"/>
    <property type="evidence" value="ECO:0007669"/>
    <property type="project" value="UniProtKB-KW"/>
</dbReference>
<evidence type="ECO:0000256" key="5">
    <source>
        <dbReference type="ARBA" id="ARBA00034808"/>
    </source>
</evidence>
<feature type="region of interest" description="Disordered" evidence="6">
    <location>
        <begin position="784"/>
        <end position="885"/>
    </location>
</feature>
<dbReference type="Pfam" id="PF00270">
    <property type="entry name" value="DEAD"/>
    <property type="match status" value="1"/>
</dbReference>
<dbReference type="OrthoDB" id="2499463at2759"/>
<dbReference type="GO" id="GO:0009378">
    <property type="term" value="F:four-way junction helicase activity"/>
    <property type="evidence" value="ECO:0007669"/>
    <property type="project" value="TreeGrafter"/>
</dbReference>
<organism evidence="9 10">
    <name type="scientific">Schizopora paradoxa</name>
    <dbReference type="NCBI Taxonomy" id="27342"/>
    <lineage>
        <taxon>Eukaryota</taxon>
        <taxon>Fungi</taxon>
        <taxon>Dikarya</taxon>
        <taxon>Basidiomycota</taxon>
        <taxon>Agaricomycotina</taxon>
        <taxon>Agaricomycetes</taxon>
        <taxon>Hymenochaetales</taxon>
        <taxon>Schizoporaceae</taxon>
        <taxon>Schizopora</taxon>
    </lineage>
</organism>
<keyword evidence="3" id="KW-0067">ATP-binding</keyword>
<dbReference type="InterPro" id="IPR011545">
    <property type="entry name" value="DEAD/DEAH_box_helicase_dom"/>
</dbReference>
<dbReference type="PROSITE" id="PS51192">
    <property type="entry name" value="HELICASE_ATP_BIND_1"/>
    <property type="match status" value="1"/>
</dbReference>
<dbReference type="GO" id="GO:0000724">
    <property type="term" value="P:double-strand break repair via homologous recombination"/>
    <property type="evidence" value="ECO:0007669"/>
    <property type="project" value="TreeGrafter"/>
</dbReference>
<evidence type="ECO:0000259" key="8">
    <source>
        <dbReference type="PROSITE" id="PS51194"/>
    </source>
</evidence>
<keyword evidence="9" id="KW-0378">Hydrolase</keyword>
<dbReference type="GO" id="GO:0016787">
    <property type="term" value="F:hydrolase activity"/>
    <property type="evidence" value="ECO:0007669"/>
    <property type="project" value="UniProtKB-KW"/>
</dbReference>
<dbReference type="GO" id="GO:0005737">
    <property type="term" value="C:cytoplasm"/>
    <property type="evidence" value="ECO:0007669"/>
    <property type="project" value="TreeGrafter"/>
</dbReference>
<evidence type="ECO:0000313" key="10">
    <source>
        <dbReference type="Proteomes" id="UP000053477"/>
    </source>
</evidence>
<dbReference type="PROSITE" id="PS51194">
    <property type="entry name" value="HELICASE_CTER"/>
    <property type="match status" value="1"/>
</dbReference>
<feature type="region of interest" description="Disordered" evidence="6">
    <location>
        <begin position="702"/>
        <end position="755"/>
    </location>
</feature>
<feature type="domain" description="Helicase C-terminal" evidence="8">
    <location>
        <begin position="285"/>
        <end position="469"/>
    </location>
</feature>
<dbReference type="SMART" id="SM00490">
    <property type="entry name" value="HELICc"/>
    <property type="match status" value="1"/>
</dbReference>
<dbReference type="PANTHER" id="PTHR13710">
    <property type="entry name" value="DNA HELICASE RECQ FAMILY MEMBER"/>
    <property type="match status" value="1"/>
</dbReference>
<dbReference type="GO" id="GO:0005634">
    <property type="term" value="C:nucleus"/>
    <property type="evidence" value="ECO:0007669"/>
    <property type="project" value="TreeGrafter"/>
</dbReference>
<feature type="compositionally biased region" description="Basic residues" evidence="6">
    <location>
        <begin position="1"/>
        <end position="11"/>
    </location>
</feature>
<dbReference type="SUPFAM" id="SSF52540">
    <property type="entry name" value="P-loop containing nucleoside triphosphate hydrolases"/>
    <property type="match status" value="1"/>
</dbReference>
<dbReference type="SMART" id="SM00487">
    <property type="entry name" value="DEXDc"/>
    <property type="match status" value="1"/>
</dbReference>
<accession>A0A0H2R8E5</accession>
<keyword evidence="2" id="KW-0547">Nucleotide-binding</keyword>
<feature type="compositionally biased region" description="Basic residues" evidence="6">
    <location>
        <begin position="712"/>
        <end position="721"/>
    </location>
</feature>
<dbReference type="Gene3D" id="3.40.50.300">
    <property type="entry name" value="P-loop containing nucleotide triphosphate hydrolases"/>
    <property type="match status" value="2"/>
</dbReference>
<evidence type="ECO:0000259" key="7">
    <source>
        <dbReference type="PROSITE" id="PS51192"/>
    </source>
</evidence>
<name>A0A0H2R8E5_9AGAM</name>
<evidence type="ECO:0000256" key="4">
    <source>
        <dbReference type="ARBA" id="ARBA00034617"/>
    </source>
</evidence>
<comment type="similarity">
    <text evidence="1">Belongs to the helicase family. RecQ subfamily.</text>
</comment>
<dbReference type="GO" id="GO:0043138">
    <property type="term" value="F:3'-5' DNA helicase activity"/>
    <property type="evidence" value="ECO:0007669"/>
    <property type="project" value="UniProtKB-EC"/>
</dbReference>
<dbReference type="EMBL" id="KQ086265">
    <property type="protein sequence ID" value="KLO05798.1"/>
    <property type="molecule type" value="Genomic_DNA"/>
</dbReference>
<dbReference type="EC" id="5.6.2.4" evidence="5"/>
<evidence type="ECO:0000256" key="6">
    <source>
        <dbReference type="SAM" id="MobiDB-lite"/>
    </source>
</evidence>
<comment type="catalytic activity">
    <reaction evidence="4">
        <text>Couples ATP hydrolysis with the unwinding of duplex DNA by translocating in the 3'-5' direction.</text>
        <dbReference type="EC" id="5.6.2.4"/>
    </reaction>
</comment>
<dbReference type="GO" id="GO:0003676">
    <property type="term" value="F:nucleic acid binding"/>
    <property type="evidence" value="ECO:0007669"/>
    <property type="project" value="InterPro"/>
</dbReference>
<dbReference type="PANTHER" id="PTHR13710:SF120">
    <property type="entry name" value="BIFUNCTIONAL 3'-5' EXONUCLEASE_ATP-DEPENDENT HELICASE WRN"/>
    <property type="match status" value="1"/>
</dbReference>
<proteinExistence type="inferred from homology"/>
<dbReference type="InterPro" id="IPR014001">
    <property type="entry name" value="Helicase_ATP-bd"/>
</dbReference>
<dbReference type="Proteomes" id="UP000053477">
    <property type="component" value="Unassembled WGS sequence"/>
</dbReference>
<dbReference type="InterPro" id="IPR027417">
    <property type="entry name" value="P-loop_NTPase"/>
</dbReference>
<dbReference type="InParanoid" id="A0A0H2R8E5"/>
<feature type="compositionally biased region" description="Polar residues" evidence="6">
    <location>
        <begin position="16"/>
        <end position="31"/>
    </location>
</feature>